<evidence type="ECO:0000259" key="3">
    <source>
        <dbReference type="Pfam" id="PF16344"/>
    </source>
</evidence>
<dbReference type="OrthoDB" id="1099916at2"/>
<accession>A0A1G6XIA3</accession>
<dbReference type="GO" id="GO:0016989">
    <property type="term" value="F:sigma factor antagonist activity"/>
    <property type="evidence" value="ECO:0007669"/>
    <property type="project" value="TreeGrafter"/>
</dbReference>
<gene>
    <name evidence="4" type="ORF">SAMN04488104_10588</name>
</gene>
<evidence type="ECO:0000256" key="1">
    <source>
        <dbReference type="SAM" id="Phobius"/>
    </source>
</evidence>
<evidence type="ECO:0000259" key="2">
    <source>
        <dbReference type="Pfam" id="PF04773"/>
    </source>
</evidence>
<dbReference type="Gene3D" id="3.55.50.30">
    <property type="match status" value="1"/>
</dbReference>
<dbReference type="Proteomes" id="UP000199060">
    <property type="component" value="Unassembled WGS sequence"/>
</dbReference>
<reference evidence="5" key="1">
    <citation type="submission" date="2016-10" db="EMBL/GenBank/DDBJ databases">
        <authorList>
            <person name="Varghese N."/>
            <person name="Submissions S."/>
        </authorList>
    </citation>
    <scope>NUCLEOTIDE SEQUENCE [LARGE SCALE GENOMIC DNA]</scope>
    <source>
        <strain evidence="5">DSM 23095</strain>
    </source>
</reference>
<keyword evidence="1" id="KW-0812">Transmembrane</keyword>
<dbReference type="STRING" id="686796.SAMN04488104_10588"/>
<dbReference type="PANTHER" id="PTHR30273:SF2">
    <property type="entry name" value="PROTEIN FECR"/>
    <property type="match status" value="1"/>
</dbReference>
<dbReference type="Gene3D" id="2.60.120.1440">
    <property type="match status" value="1"/>
</dbReference>
<dbReference type="InterPro" id="IPR006860">
    <property type="entry name" value="FecR"/>
</dbReference>
<dbReference type="InterPro" id="IPR012373">
    <property type="entry name" value="Ferrdict_sens_TM"/>
</dbReference>
<keyword evidence="5" id="KW-1185">Reference proteome</keyword>
<dbReference type="PIRSF" id="PIRSF018266">
    <property type="entry name" value="FecR"/>
    <property type="match status" value="1"/>
</dbReference>
<dbReference type="PANTHER" id="PTHR30273">
    <property type="entry name" value="PERIPLASMIC SIGNAL SENSOR AND SIGMA FACTOR ACTIVATOR FECR-RELATED"/>
    <property type="match status" value="1"/>
</dbReference>
<dbReference type="AlphaFoldDB" id="A0A1G6XIA3"/>
<feature type="domain" description="FecR protein" evidence="2">
    <location>
        <begin position="148"/>
        <end position="239"/>
    </location>
</feature>
<organism evidence="4 5">
    <name type="scientific">Algoriphagus faecimaris</name>
    <dbReference type="NCBI Taxonomy" id="686796"/>
    <lineage>
        <taxon>Bacteria</taxon>
        <taxon>Pseudomonadati</taxon>
        <taxon>Bacteroidota</taxon>
        <taxon>Cytophagia</taxon>
        <taxon>Cytophagales</taxon>
        <taxon>Cyclobacteriaceae</taxon>
        <taxon>Algoriphagus</taxon>
    </lineage>
</organism>
<dbReference type="RefSeq" id="WP_087941252.1">
    <property type="nucleotide sequence ID" value="NZ_FNAC01000058.1"/>
</dbReference>
<evidence type="ECO:0000313" key="4">
    <source>
        <dbReference type="EMBL" id="SDD77037.1"/>
    </source>
</evidence>
<feature type="transmembrane region" description="Helical" evidence="1">
    <location>
        <begin position="106"/>
        <end position="126"/>
    </location>
</feature>
<dbReference type="InterPro" id="IPR032508">
    <property type="entry name" value="FecR_C"/>
</dbReference>
<sequence>MNLIRKYMKYDEYQLEDFLTDEFFIEWVKTPNENNKHFWERWIAEHAEKRELIIQASNWIKRFNYGNEVELSDKAYVEIFENVVRKEPKKEHNHGVAKKSIKTWLLSFRQVAAFLILGLIVGWLWMDWSYSDRLPEKVEASIEMINRSTPLGAKSTFLLEDGSKIFLNAGSEIQFPKAFSKKERKVNLKGEAFFEIMEEERPFIVSTDQVEVRVLGTSFNVKEYSEGKLSVALVSGKVRINDRNGNQLMLAPNEMMTFNQQGEFFKSGFDPMEVAGWKDKMLVFKNSSIYQVKEKLEAWYGVKVNLRGIYPKDWAYSGIYKDESLENVLQGISKTSSIQVSLDGKNAIITYQ</sequence>
<dbReference type="EMBL" id="FNAC01000058">
    <property type="protein sequence ID" value="SDD77037.1"/>
    <property type="molecule type" value="Genomic_DNA"/>
</dbReference>
<keyword evidence="1" id="KW-1133">Transmembrane helix</keyword>
<dbReference type="Pfam" id="PF16344">
    <property type="entry name" value="FecR_C"/>
    <property type="match status" value="1"/>
</dbReference>
<protein>
    <submittedName>
        <fullName evidence="4">FecR family protein</fullName>
    </submittedName>
</protein>
<dbReference type="Pfam" id="PF04773">
    <property type="entry name" value="FecR"/>
    <property type="match status" value="1"/>
</dbReference>
<proteinExistence type="predicted"/>
<name>A0A1G6XIA3_9BACT</name>
<evidence type="ECO:0000313" key="5">
    <source>
        <dbReference type="Proteomes" id="UP000199060"/>
    </source>
</evidence>
<keyword evidence="1" id="KW-0472">Membrane</keyword>
<feature type="domain" description="Protein FecR C-terminal" evidence="3">
    <location>
        <begin position="282"/>
        <end position="349"/>
    </location>
</feature>